<reference evidence="2 3" key="1">
    <citation type="journal article" date="2019" name="Int. J. Syst. Evol. Microbiol.">
        <title>The Global Catalogue of Microorganisms (GCM) 10K type strain sequencing project: providing services to taxonomists for standard genome sequencing and annotation.</title>
        <authorList>
            <consortium name="The Broad Institute Genomics Platform"/>
            <consortium name="The Broad Institute Genome Sequencing Center for Infectious Disease"/>
            <person name="Wu L."/>
            <person name="Ma J."/>
        </authorList>
    </citation>
    <scope>NUCLEOTIDE SEQUENCE [LARGE SCALE GENOMIC DNA]</scope>
    <source>
        <strain evidence="2 3">JCM 14560</strain>
    </source>
</reference>
<dbReference type="Gene3D" id="1.25.40.10">
    <property type="entry name" value="Tetratricopeptide repeat domain"/>
    <property type="match status" value="1"/>
</dbReference>
<feature type="compositionally biased region" description="Acidic residues" evidence="1">
    <location>
        <begin position="366"/>
        <end position="378"/>
    </location>
</feature>
<dbReference type="PANTHER" id="PTHR47691">
    <property type="entry name" value="REGULATOR-RELATED"/>
    <property type="match status" value="1"/>
</dbReference>
<feature type="region of interest" description="Disordered" evidence="1">
    <location>
        <begin position="436"/>
        <end position="470"/>
    </location>
</feature>
<comment type="caution">
    <text evidence="2">The sequence shown here is derived from an EMBL/GenBank/DDBJ whole genome shotgun (WGS) entry which is preliminary data.</text>
</comment>
<dbReference type="SUPFAM" id="SSF52540">
    <property type="entry name" value="P-loop containing nucleoside triphosphate hydrolases"/>
    <property type="match status" value="1"/>
</dbReference>
<feature type="region of interest" description="Disordered" evidence="1">
    <location>
        <begin position="353"/>
        <end position="383"/>
    </location>
</feature>
<dbReference type="PRINTS" id="PR00364">
    <property type="entry name" value="DISEASERSIST"/>
</dbReference>
<feature type="region of interest" description="Disordered" evidence="1">
    <location>
        <begin position="713"/>
        <end position="737"/>
    </location>
</feature>
<name>A0ABN2ZPK6_9ACTN</name>
<protein>
    <submittedName>
        <fullName evidence="2">Uncharacterized protein</fullName>
    </submittedName>
</protein>
<dbReference type="PANTHER" id="PTHR47691:SF3">
    <property type="entry name" value="HTH-TYPE TRANSCRIPTIONAL REGULATOR RV0890C-RELATED"/>
    <property type="match status" value="1"/>
</dbReference>
<dbReference type="Gene3D" id="3.40.50.300">
    <property type="entry name" value="P-loop containing nucleotide triphosphate hydrolases"/>
    <property type="match status" value="1"/>
</dbReference>
<dbReference type="SUPFAM" id="SSF48452">
    <property type="entry name" value="TPR-like"/>
    <property type="match status" value="1"/>
</dbReference>
<organism evidence="2 3">
    <name type="scientific">Kitasatospora kazusensis</name>
    <dbReference type="NCBI Taxonomy" id="407974"/>
    <lineage>
        <taxon>Bacteria</taxon>
        <taxon>Bacillati</taxon>
        <taxon>Actinomycetota</taxon>
        <taxon>Actinomycetes</taxon>
        <taxon>Kitasatosporales</taxon>
        <taxon>Streptomycetaceae</taxon>
        <taxon>Kitasatospora</taxon>
    </lineage>
</organism>
<dbReference type="RefSeq" id="WP_344465752.1">
    <property type="nucleotide sequence ID" value="NZ_BAAANT010000017.1"/>
</dbReference>
<feature type="compositionally biased region" description="Low complexity" evidence="1">
    <location>
        <begin position="444"/>
        <end position="470"/>
    </location>
</feature>
<dbReference type="EMBL" id="BAAANT010000017">
    <property type="protein sequence ID" value="GAA2145425.1"/>
    <property type="molecule type" value="Genomic_DNA"/>
</dbReference>
<accession>A0ABN2ZPK6</accession>
<keyword evidence="3" id="KW-1185">Reference proteome</keyword>
<dbReference type="InterPro" id="IPR011990">
    <property type="entry name" value="TPR-like_helical_dom_sf"/>
</dbReference>
<dbReference type="Proteomes" id="UP001422759">
    <property type="component" value="Unassembled WGS sequence"/>
</dbReference>
<sequence length="737" mass="78386">MTGSEGNSGAHGGAGDGSGHRNTVTGGTVGQLVQSGHIGTVHLHSPAQRWTPHQIRPPHRVFVNRYEELAALTGALHALGDGSGPVVIVLTGLGGVGKTELVAYWARREAARFPGGELYADLGAVRHDGGVDTGEILGSFLRSLGVEDVPDSAADRANLFRSVTAGLRILVFLDNVEHAAEVRALTPSDGLVVVASRRRLDGLALDGARVHTVAPLTTGAGSELVRQWLGARRGSDQDLAELVRLCGGLPLALNAVGGQLISRLGTPVHRVVAALADKQRAPKPAGSEEDTVDQAFDEVYDALSEPGRRLYRLIGVHPGPQFTVALLRAAGCERIDEPLGELLDAHLVDVTADGSGGAAREPGAQDGEDSENGEEREEPAEARFTCHDLVRLHARRRARAEVPAAEYETALLRIVDYYRAKAAEADRVVLGDRFRLPRPPAGPAGPVHPNGPADPADPADPAAADSPPDLDWLDRESANLMAVLRAAAERGWHGAVWQLCESLWPLYHGRKLYADWIDAHALGVEAARWDGRPDAEIRMRNQLARAHYELADYPHATEQLDLAAELLPLVDDPRLRGMLWESQGLVCLKCGQPETAADLFTKAREANHGDSHGVVVQSYNLAQALLAARLPQRALAVAEEAAGQAERTGDRAMAMRLGILLGRLHDGLGDTATAVTRLTRAAGQAADLGLRAKEEEALELLVGLAARTGDTAAEQAGRERLGRLQHAAVPPPERGGS</sequence>
<evidence type="ECO:0000256" key="1">
    <source>
        <dbReference type="SAM" id="MobiDB-lite"/>
    </source>
</evidence>
<dbReference type="InterPro" id="IPR027417">
    <property type="entry name" value="P-loop_NTPase"/>
</dbReference>
<feature type="region of interest" description="Disordered" evidence="1">
    <location>
        <begin position="1"/>
        <end position="28"/>
    </location>
</feature>
<evidence type="ECO:0000313" key="3">
    <source>
        <dbReference type="Proteomes" id="UP001422759"/>
    </source>
</evidence>
<gene>
    <name evidence="2" type="ORF">GCM10009760_34060</name>
</gene>
<proteinExistence type="predicted"/>
<evidence type="ECO:0000313" key="2">
    <source>
        <dbReference type="EMBL" id="GAA2145425.1"/>
    </source>
</evidence>